<dbReference type="RefSeq" id="WP_349225886.1">
    <property type="nucleotide sequence ID" value="NZ_JBBNGE010000013.1"/>
</dbReference>
<dbReference type="Proteomes" id="UP001465717">
    <property type="component" value="Unassembled WGS sequence"/>
</dbReference>
<comment type="caution">
    <text evidence="1">The sequence shown here is derived from an EMBL/GenBank/DDBJ whole genome shotgun (WGS) entry which is preliminary data.</text>
</comment>
<gene>
    <name evidence="1" type="ORF">AAAT87_05730</name>
</gene>
<sequence>SLKAMPIQKEEASLKAMPIQKEEASLGVPPDLKSGVKKGSTTLFCGFKIRSKGVCFSFCWGISNPPVLRGRTFFNGGFQIRRNA</sequence>
<organism evidence="1 2">
    <name type="scientific">Segatella sinensis</name>
    <dbReference type="NCBI Taxonomy" id="3085167"/>
    <lineage>
        <taxon>Bacteria</taxon>
        <taxon>Pseudomonadati</taxon>
        <taxon>Bacteroidota</taxon>
        <taxon>Bacteroidia</taxon>
        <taxon>Bacteroidales</taxon>
        <taxon>Prevotellaceae</taxon>
        <taxon>Segatella</taxon>
    </lineage>
</organism>
<evidence type="ECO:0000313" key="1">
    <source>
        <dbReference type="EMBL" id="MEQ2507786.1"/>
    </source>
</evidence>
<evidence type="ECO:0000313" key="2">
    <source>
        <dbReference type="Proteomes" id="UP001465717"/>
    </source>
</evidence>
<proteinExistence type="predicted"/>
<protein>
    <submittedName>
        <fullName evidence="1">Uncharacterized protein</fullName>
    </submittedName>
</protein>
<keyword evidence="2" id="KW-1185">Reference proteome</keyword>
<feature type="non-terminal residue" evidence="1">
    <location>
        <position position="1"/>
    </location>
</feature>
<reference evidence="1 2" key="1">
    <citation type="submission" date="2024-04" db="EMBL/GenBank/DDBJ databases">
        <title>Human intestinal bacterial collection.</title>
        <authorList>
            <person name="Pauvert C."/>
            <person name="Hitch T.C.A."/>
            <person name="Clavel T."/>
        </authorList>
    </citation>
    <scope>NUCLEOTIDE SEQUENCE [LARGE SCALE GENOMIC DNA]</scope>
    <source>
        <strain evidence="1 2">CLA-AA-H174</strain>
    </source>
</reference>
<dbReference type="EMBL" id="JBBNGE010000013">
    <property type="protein sequence ID" value="MEQ2507786.1"/>
    <property type="molecule type" value="Genomic_DNA"/>
</dbReference>
<name>A0ABV1FXB4_9BACT</name>
<accession>A0ABV1FXB4</accession>